<dbReference type="GO" id="GO:0035325">
    <property type="term" value="F:Toll-like receptor binding"/>
    <property type="evidence" value="ECO:0007669"/>
    <property type="project" value="TreeGrafter"/>
</dbReference>
<comment type="caution">
    <text evidence="7">The sequence shown here is derived from an EMBL/GenBank/DDBJ whole genome shotgun (WGS) entry which is preliminary data.</text>
</comment>
<organism evidence="7 8">
    <name type="scientific">Mizuhopecten yessoensis</name>
    <name type="common">Japanese scallop</name>
    <name type="synonym">Patinopecten yessoensis</name>
    <dbReference type="NCBI Taxonomy" id="6573"/>
    <lineage>
        <taxon>Eukaryota</taxon>
        <taxon>Metazoa</taxon>
        <taxon>Spiralia</taxon>
        <taxon>Lophotrochozoa</taxon>
        <taxon>Mollusca</taxon>
        <taxon>Bivalvia</taxon>
        <taxon>Autobranchia</taxon>
        <taxon>Pteriomorphia</taxon>
        <taxon>Pectinida</taxon>
        <taxon>Pectinoidea</taxon>
        <taxon>Pectinidae</taxon>
        <taxon>Mizuhopecten</taxon>
    </lineage>
</organism>
<dbReference type="OrthoDB" id="10037120at2759"/>
<dbReference type="GO" id="GO:0005737">
    <property type="term" value="C:cytoplasm"/>
    <property type="evidence" value="ECO:0007669"/>
    <property type="project" value="UniProtKB-SubCell"/>
</dbReference>
<dbReference type="Gene3D" id="1.10.533.10">
    <property type="entry name" value="Death Domain, Fas"/>
    <property type="match status" value="1"/>
</dbReference>
<dbReference type="Gene3D" id="3.40.50.10140">
    <property type="entry name" value="Toll/interleukin-1 receptor homology (TIR) domain"/>
    <property type="match status" value="1"/>
</dbReference>
<dbReference type="GO" id="GO:0005886">
    <property type="term" value="C:plasma membrane"/>
    <property type="evidence" value="ECO:0007669"/>
    <property type="project" value="TreeGrafter"/>
</dbReference>
<sequence>MSFQMEVVDGNGESLGLPEHFLKIPLTALRCSIRKTIALHLNVPSEIVDQETGYVNDYNGFAEFVGFIYLEIKHFSRQKSPTEELLEEWETRDDLQPSIGKLWEGLYFLGRFDVMKDCQLAIVNDVELFLRNKERQENMIQPVQSNDVSQSSDHHVDEEIITCRGDVENKAPQYFDAFVSYNHDGEDIRFVKDMIKILEGEPHKLKLFIPGRDDLPGAAKYVMDARLIETRCRRMVIILSNNYLLSSACDFQCKFAHALSPGARSKKLIPVIIEPVTAIPQILRHVTLCDFTKVDLQEWFWNRLSSAIKQPLDPAASGWSQGSPMSSTSVGSLSSIASSPDSAIGQSLSSSSDVKMEIPSESYESIKSDWVDLSSEFSSQSESEISRSMSPPAITSSSAPNISNKPSVNQKEIVYKRQSPTGSLTASSSKGMKSDIKRFFGGIGKFKFGGSSNSSVKDPSPQ</sequence>
<dbReference type="PROSITE" id="PS50104">
    <property type="entry name" value="TIR"/>
    <property type="match status" value="1"/>
</dbReference>
<evidence type="ECO:0000313" key="8">
    <source>
        <dbReference type="Proteomes" id="UP000242188"/>
    </source>
</evidence>
<dbReference type="SUPFAM" id="SSF52200">
    <property type="entry name" value="Toll/Interleukin receptor TIR domain"/>
    <property type="match status" value="1"/>
</dbReference>
<dbReference type="EMBL" id="NEDP02000325">
    <property type="protein sequence ID" value="OWF56121.1"/>
    <property type="molecule type" value="Genomic_DNA"/>
</dbReference>
<dbReference type="InterPro" id="IPR035897">
    <property type="entry name" value="Toll_tir_struct_dom_sf"/>
</dbReference>
<evidence type="ECO:0000259" key="5">
    <source>
        <dbReference type="PROSITE" id="PS50017"/>
    </source>
</evidence>
<dbReference type="PANTHER" id="PTHR15079">
    <property type="entry name" value="MYD88"/>
    <property type="match status" value="1"/>
</dbReference>
<dbReference type="InterPro" id="IPR011029">
    <property type="entry name" value="DEATH-like_dom_sf"/>
</dbReference>
<dbReference type="Proteomes" id="UP000242188">
    <property type="component" value="Unassembled WGS sequence"/>
</dbReference>
<dbReference type="GO" id="GO:0008063">
    <property type="term" value="P:Toll signaling pathway"/>
    <property type="evidence" value="ECO:0007669"/>
    <property type="project" value="TreeGrafter"/>
</dbReference>
<dbReference type="InterPro" id="IPR017281">
    <property type="entry name" value="Myelin_different_resp_MyD88"/>
</dbReference>
<dbReference type="SMART" id="SM00255">
    <property type="entry name" value="TIR"/>
    <property type="match status" value="1"/>
</dbReference>
<proteinExistence type="predicted"/>
<name>A0A210R5E2_MIZYE</name>
<evidence type="ECO:0000259" key="6">
    <source>
        <dbReference type="PROSITE" id="PS50104"/>
    </source>
</evidence>
<dbReference type="GO" id="GO:0045087">
    <property type="term" value="P:innate immune response"/>
    <property type="evidence" value="ECO:0007669"/>
    <property type="project" value="TreeGrafter"/>
</dbReference>
<evidence type="ECO:0000256" key="3">
    <source>
        <dbReference type="ARBA" id="ARBA00023198"/>
    </source>
</evidence>
<feature type="domain" description="Death" evidence="5">
    <location>
        <begin position="57"/>
        <end position="122"/>
    </location>
</feature>
<dbReference type="PANTHER" id="PTHR15079:SF3">
    <property type="entry name" value="MYELOID DIFFERENTIATION PRIMARY RESPONSE PROTEIN MYD88"/>
    <property type="match status" value="1"/>
</dbReference>
<dbReference type="InterPro" id="IPR000157">
    <property type="entry name" value="TIR_dom"/>
</dbReference>
<comment type="subcellular location">
    <subcellularLocation>
        <location evidence="1">Cytoplasm</location>
    </subcellularLocation>
</comment>
<dbReference type="InterPro" id="IPR000488">
    <property type="entry name" value="Death_dom"/>
</dbReference>
<dbReference type="SUPFAM" id="SSF47986">
    <property type="entry name" value="DEATH domain"/>
    <property type="match status" value="1"/>
</dbReference>
<dbReference type="Pfam" id="PF13676">
    <property type="entry name" value="TIR_2"/>
    <property type="match status" value="1"/>
</dbReference>
<feature type="region of interest" description="Disordered" evidence="4">
    <location>
        <begin position="381"/>
        <end position="431"/>
    </location>
</feature>
<keyword evidence="2" id="KW-0963">Cytoplasm</keyword>
<feature type="compositionally biased region" description="Polar residues" evidence="4">
    <location>
        <begin position="418"/>
        <end position="431"/>
    </location>
</feature>
<feature type="compositionally biased region" description="Polar residues" evidence="4">
    <location>
        <begin position="318"/>
        <end position="331"/>
    </location>
</feature>
<feature type="compositionally biased region" description="Low complexity" evidence="4">
    <location>
        <begin position="381"/>
        <end position="390"/>
    </location>
</feature>
<evidence type="ECO:0000256" key="1">
    <source>
        <dbReference type="ARBA" id="ARBA00004496"/>
    </source>
</evidence>
<keyword evidence="3" id="KW-0395">Inflammatory response</keyword>
<feature type="region of interest" description="Disordered" evidence="4">
    <location>
        <begin position="315"/>
        <end position="334"/>
    </location>
</feature>
<dbReference type="GO" id="GO:0034142">
    <property type="term" value="P:toll-like receptor 4 signaling pathway"/>
    <property type="evidence" value="ECO:0007669"/>
    <property type="project" value="TreeGrafter"/>
</dbReference>
<reference evidence="7 8" key="1">
    <citation type="journal article" date="2017" name="Nat. Ecol. Evol.">
        <title>Scallop genome provides insights into evolution of bilaterian karyotype and development.</title>
        <authorList>
            <person name="Wang S."/>
            <person name="Zhang J."/>
            <person name="Jiao W."/>
            <person name="Li J."/>
            <person name="Xun X."/>
            <person name="Sun Y."/>
            <person name="Guo X."/>
            <person name="Huan P."/>
            <person name="Dong B."/>
            <person name="Zhang L."/>
            <person name="Hu X."/>
            <person name="Sun X."/>
            <person name="Wang J."/>
            <person name="Zhao C."/>
            <person name="Wang Y."/>
            <person name="Wang D."/>
            <person name="Huang X."/>
            <person name="Wang R."/>
            <person name="Lv J."/>
            <person name="Li Y."/>
            <person name="Zhang Z."/>
            <person name="Liu B."/>
            <person name="Lu W."/>
            <person name="Hui Y."/>
            <person name="Liang J."/>
            <person name="Zhou Z."/>
            <person name="Hou R."/>
            <person name="Li X."/>
            <person name="Liu Y."/>
            <person name="Li H."/>
            <person name="Ning X."/>
            <person name="Lin Y."/>
            <person name="Zhao L."/>
            <person name="Xing Q."/>
            <person name="Dou J."/>
            <person name="Li Y."/>
            <person name="Mao J."/>
            <person name="Guo H."/>
            <person name="Dou H."/>
            <person name="Li T."/>
            <person name="Mu C."/>
            <person name="Jiang W."/>
            <person name="Fu Q."/>
            <person name="Fu X."/>
            <person name="Miao Y."/>
            <person name="Liu J."/>
            <person name="Yu Q."/>
            <person name="Li R."/>
            <person name="Liao H."/>
            <person name="Li X."/>
            <person name="Kong Y."/>
            <person name="Jiang Z."/>
            <person name="Chourrout D."/>
            <person name="Li R."/>
            <person name="Bao Z."/>
        </authorList>
    </citation>
    <scope>NUCLEOTIDE SEQUENCE [LARGE SCALE GENOMIC DNA]</scope>
    <source>
        <strain evidence="7 8">PY_sf001</strain>
    </source>
</reference>
<dbReference type="Pfam" id="PF00531">
    <property type="entry name" value="Death"/>
    <property type="match status" value="1"/>
</dbReference>
<dbReference type="STRING" id="6573.A0A210R5E2"/>
<dbReference type="GO" id="GO:0043123">
    <property type="term" value="P:positive regulation of canonical NF-kappaB signal transduction"/>
    <property type="evidence" value="ECO:0007669"/>
    <property type="project" value="InterPro"/>
</dbReference>
<evidence type="ECO:0000313" key="7">
    <source>
        <dbReference type="EMBL" id="OWF56121.1"/>
    </source>
</evidence>
<dbReference type="GO" id="GO:0002755">
    <property type="term" value="P:MyD88-dependent toll-like receptor signaling pathway"/>
    <property type="evidence" value="ECO:0007669"/>
    <property type="project" value="InterPro"/>
</dbReference>
<dbReference type="AlphaFoldDB" id="A0A210R5E2"/>
<gene>
    <name evidence="7" type="ORF">KP79_PYT03556</name>
</gene>
<feature type="compositionally biased region" description="Polar residues" evidence="4">
    <location>
        <begin position="393"/>
        <end position="410"/>
    </location>
</feature>
<dbReference type="GO" id="GO:0070976">
    <property type="term" value="F:TIR domain binding"/>
    <property type="evidence" value="ECO:0007669"/>
    <property type="project" value="InterPro"/>
</dbReference>
<protein>
    <submittedName>
        <fullName evidence="7">Myeloid differentiation primary response protein MyD88</fullName>
    </submittedName>
</protein>
<evidence type="ECO:0000256" key="4">
    <source>
        <dbReference type="SAM" id="MobiDB-lite"/>
    </source>
</evidence>
<dbReference type="GO" id="GO:0050830">
    <property type="term" value="P:defense response to Gram-positive bacterium"/>
    <property type="evidence" value="ECO:0007669"/>
    <property type="project" value="TreeGrafter"/>
</dbReference>
<accession>A0A210R5E2</accession>
<feature type="domain" description="TIR" evidence="6">
    <location>
        <begin position="173"/>
        <end position="308"/>
    </location>
</feature>
<dbReference type="PROSITE" id="PS50017">
    <property type="entry name" value="DEATH_DOMAIN"/>
    <property type="match status" value="1"/>
</dbReference>
<evidence type="ECO:0000256" key="2">
    <source>
        <dbReference type="ARBA" id="ARBA00022490"/>
    </source>
</evidence>
<keyword evidence="8" id="KW-1185">Reference proteome</keyword>